<dbReference type="Pfam" id="PF13340">
    <property type="entry name" value="DUF4096"/>
    <property type="match status" value="1"/>
</dbReference>
<dbReference type="RefSeq" id="WP_193910436.1">
    <property type="nucleotide sequence ID" value="NZ_JADEXG010000057.1"/>
</dbReference>
<dbReference type="Proteomes" id="UP000636505">
    <property type="component" value="Unassembled WGS sequence"/>
</dbReference>
<dbReference type="EMBL" id="JADEXG010000057">
    <property type="protein sequence ID" value="MBE9079455.1"/>
    <property type="molecule type" value="Genomic_DNA"/>
</dbReference>
<dbReference type="PANTHER" id="PTHR30007">
    <property type="entry name" value="PHP DOMAIN PROTEIN"/>
    <property type="match status" value="1"/>
</dbReference>
<comment type="caution">
    <text evidence="2">The sequence shown here is derived from an EMBL/GenBank/DDBJ whole genome shotgun (WGS) entry which is preliminary data.</text>
</comment>
<proteinExistence type="predicted"/>
<accession>A0A8J7ARQ4</accession>
<evidence type="ECO:0000313" key="3">
    <source>
        <dbReference type="Proteomes" id="UP000636505"/>
    </source>
</evidence>
<name>A0A8J7ARQ4_9CYAN</name>
<evidence type="ECO:0000313" key="2">
    <source>
        <dbReference type="EMBL" id="MBE9079455.1"/>
    </source>
</evidence>
<sequence length="128" mass="14673">MGETERNGSDLSDLEWHRIGPLLPEQKQVGRLREVDLREVLNAIFYRADNGIKWRNLPKDFPPWQTVYGYFRLWVRRGVWEAVNQALVGQVRLSEGREAEPSLTIIDSQSVKLGEKGGPKLGSMAIKR</sequence>
<dbReference type="PANTHER" id="PTHR30007:SF0">
    <property type="entry name" value="TRANSPOSASE"/>
    <property type="match status" value="1"/>
</dbReference>
<dbReference type="InterPro" id="IPR025161">
    <property type="entry name" value="IS402-like_dom"/>
</dbReference>
<gene>
    <name evidence="2" type="ORF">IQ241_19500</name>
</gene>
<organism evidence="2 3">
    <name type="scientific">Vasconcelosia minhoensis LEGE 07310</name>
    <dbReference type="NCBI Taxonomy" id="915328"/>
    <lineage>
        <taxon>Bacteria</taxon>
        <taxon>Bacillati</taxon>
        <taxon>Cyanobacteriota</taxon>
        <taxon>Cyanophyceae</taxon>
        <taxon>Nodosilineales</taxon>
        <taxon>Cymatolegaceae</taxon>
        <taxon>Vasconcelosia</taxon>
        <taxon>Vasconcelosia minhoensis</taxon>
    </lineage>
</organism>
<reference evidence="2" key="1">
    <citation type="submission" date="2020-10" db="EMBL/GenBank/DDBJ databases">
        <authorList>
            <person name="Castelo-Branco R."/>
            <person name="Eusebio N."/>
            <person name="Adriana R."/>
            <person name="Vieira A."/>
            <person name="Brugerolle De Fraissinette N."/>
            <person name="Rezende De Castro R."/>
            <person name="Schneider M.P."/>
            <person name="Vasconcelos V."/>
            <person name="Leao P.N."/>
        </authorList>
    </citation>
    <scope>NUCLEOTIDE SEQUENCE</scope>
    <source>
        <strain evidence="2">LEGE 07310</strain>
    </source>
</reference>
<keyword evidence="3" id="KW-1185">Reference proteome</keyword>
<feature type="domain" description="Insertion element IS402-like" evidence="1">
    <location>
        <begin position="11"/>
        <end position="83"/>
    </location>
</feature>
<protein>
    <submittedName>
        <fullName evidence="2">IS5 family transposase</fullName>
    </submittedName>
</protein>
<dbReference type="AlphaFoldDB" id="A0A8J7ARQ4"/>
<dbReference type="NCBIfam" id="NF033580">
    <property type="entry name" value="transpos_IS5_3"/>
    <property type="match status" value="1"/>
</dbReference>
<evidence type="ECO:0000259" key="1">
    <source>
        <dbReference type="Pfam" id="PF13340"/>
    </source>
</evidence>